<dbReference type="AlphaFoldDB" id="A0A8D8HML7"/>
<reference evidence="3" key="1">
    <citation type="submission" date="2021-05" db="EMBL/GenBank/DDBJ databases">
        <authorList>
            <person name="Alioto T."/>
            <person name="Alioto T."/>
            <person name="Gomez Garrido J."/>
        </authorList>
    </citation>
    <scope>NUCLEOTIDE SEQUENCE</scope>
</reference>
<keyword evidence="1" id="KW-0863">Zinc-finger</keyword>
<dbReference type="EMBL" id="HBUE01323156">
    <property type="protein sequence ID" value="CAG6589288.1"/>
    <property type="molecule type" value="Transcribed_RNA"/>
</dbReference>
<dbReference type="SUPFAM" id="SSF57667">
    <property type="entry name" value="beta-beta-alpha zinc fingers"/>
    <property type="match status" value="1"/>
</dbReference>
<keyword evidence="1" id="KW-0862">Zinc</keyword>
<protein>
    <submittedName>
        <fullName evidence="3">(northern house mosquito) hypothetical protein</fullName>
    </submittedName>
</protein>
<dbReference type="PROSITE" id="PS50157">
    <property type="entry name" value="ZINC_FINGER_C2H2_2"/>
    <property type="match status" value="1"/>
</dbReference>
<evidence type="ECO:0000259" key="2">
    <source>
        <dbReference type="PROSITE" id="PS50157"/>
    </source>
</evidence>
<feature type="domain" description="C2H2-type" evidence="2">
    <location>
        <begin position="123"/>
        <end position="145"/>
    </location>
</feature>
<dbReference type="EMBL" id="HBUE01323154">
    <property type="protein sequence ID" value="CAG6589284.1"/>
    <property type="molecule type" value="Transcribed_RNA"/>
</dbReference>
<dbReference type="Gene3D" id="3.30.160.60">
    <property type="entry name" value="Classic Zinc Finger"/>
    <property type="match status" value="1"/>
</dbReference>
<evidence type="ECO:0000313" key="3">
    <source>
        <dbReference type="EMBL" id="CAG6537273.1"/>
    </source>
</evidence>
<organism evidence="3">
    <name type="scientific">Culex pipiens</name>
    <name type="common">House mosquito</name>
    <dbReference type="NCBI Taxonomy" id="7175"/>
    <lineage>
        <taxon>Eukaryota</taxon>
        <taxon>Metazoa</taxon>
        <taxon>Ecdysozoa</taxon>
        <taxon>Arthropoda</taxon>
        <taxon>Hexapoda</taxon>
        <taxon>Insecta</taxon>
        <taxon>Pterygota</taxon>
        <taxon>Neoptera</taxon>
        <taxon>Endopterygota</taxon>
        <taxon>Diptera</taxon>
        <taxon>Nematocera</taxon>
        <taxon>Culicoidea</taxon>
        <taxon>Culicidae</taxon>
        <taxon>Culicinae</taxon>
        <taxon>Culicini</taxon>
        <taxon>Culex</taxon>
        <taxon>Culex</taxon>
    </lineage>
</organism>
<accession>A0A8D8HML7</accession>
<dbReference type="EMBL" id="HBUE01216595">
    <property type="protein sequence ID" value="CAG6537277.1"/>
    <property type="molecule type" value="Transcribed_RNA"/>
</dbReference>
<dbReference type="GO" id="GO:0008270">
    <property type="term" value="F:zinc ion binding"/>
    <property type="evidence" value="ECO:0007669"/>
    <property type="project" value="UniProtKB-KW"/>
</dbReference>
<dbReference type="InterPro" id="IPR013087">
    <property type="entry name" value="Znf_C2H2_type"/>
</dbReference>
<sequence>MSLLVDSVLTRLTVDEEEDEKEVEEQEEPKPIVVKPKTMVRSNPGQLQRDHCEAYDKPYVSSIRTHPNCGCNAGCVRSASFREEGLQHEAVHLPTDQKIVHPFNYCGKNKVHIKAVYNSERPYFCEEFGKAFGTKDAFNEHQVTHIKGSRCV</sequence>
<dbReference type="InterPro" id="IPR036236">
    <property type="entry name" value="Znf_C2H2_sf"/>
</dbReference>
<proteinExistence type="predicted"/>
<dbReference type="EMBL" id="HBUE01216593">
    <property type="protein sequence ID" value="CAG6537273.1"/>
    <property type="molecule type" value="Transcribed_RNA"/>
</dbReference>
<name>A0A8D8HML7_CULPI</name>
<evidence type="ECO:0000256" key="1">
    <source>
        <dbReference type="PROSITE-ProRule" id="PRU00042"/>
    </source>
</evidence>
<keyword evidence="1" id="KW-0479">Metal-binding</keyword>